<accession>A0A382CT39</accession>
<dbReference type="PANTHER" id="PTHR45625">
    <property type="entry name" value="PEPTIDYL-PROLYL CIS-TRANS ISOMERASE-RELATED"/>
    <property type="match status" value="1"/>
</dbReference>
<reference evidence="5" key="1">
    <citation type="submission" date="2018-05" db="EMBL/GenBank/DDBJ databases">
        <authorList>
            <person name="Lanie J.A."/>
            <person name="Ng W.-L."/>
            <person name="Kazmierczak K.M."/>
            <person name="Andrzejewski T.M."/>
            <person name="Davidsen T.M."/>
            <person name="Wayne K.J."/>
            <person name="Tettelin H."/>
            <person name="Glass J.I."/>
            <person name="Rusch D."/>
            <person name="Podicherti R."/>
            <person name="Tsui H.-C.T."/>
            <person name="Winkler M.E."/>
        </authorList>
    </citation>
    <scope>NUCLEOTIDE SEQUENCE</scope>
</reference>
<dbReference type="PROSITE" id="PS00170">
    <property type="entry name" value="CSA_PPIASE_1"/>
    <property type="match status" value="1"/>
</dbReference>
<keyword evidence="2" id="KW-0697">Rotamase</keyword>
<evidence type="ECO:0000256" key="2">
    <source>
        <dbReference type="ARBA" id="ARBA00023110"/>
    </source>
</evidence>
<evidence type="ECO:0000256" key="3">
    <source>
        <dbReference type="ARBA" id="ARBA00023235"/>
    </source>
</evidence>
<dbReference type="PRINTS" id="PR00153">
    <property type="entry name" value="CSAPPISMRASE"/>
</dbReference>
<dbReference type="CDD" id="cd00317">
    <property type="entry name" value="cyclophilin"/>
    <property type="match status" value="1"/>
</dbReference>
<dbReference type="InterPro" id="IPR029000">
    <property type="entry name" value="Cyclophilin-like_dom_sf"/>
</dbReference>
<dbReference type="Pfam" id="PF00160">
    <property type="entry name" value="Pro_isomerase"/>
    <property type="match status" value="1"/>
</dbReference>
<dbReference type="GO" id="GO:0006457">
    <property type="term" value="P:protein folding"/>
    <property type="evidence" value="ECO:0007669"/>
    <property type="project" value="InterPro"/>
</dbReference>
<dbReference type="EC" id="5.2.1.8" evidence="1"/>
<dbReference type="InterPro" id="IPR002130">
    <property type="entry name" value="Cyclophilin-type_PPIase_dom"/>
</dbReference>
<dbReference type="SUPFAM" id="SSF50891">
    <property type="entry name" value="Cyclophilin-like"/>
    <property type="match status" value="1"/>
</dbReference>
<evidence type="ECO:0000313" key="5">
    <source>
        <dbReference type="EMBL" id="SVB29320.1"/>
    </source>
</evidence>
<protein>
    <recommendedName>
        <fullName evidence="1">peptidylprolyl isomerase</fullName>
        <ecNumber evidence="1">5.2.1.8</ecNumber>
    </recommendedName>
</protein>
<dbReference type="Gene3D" id="2.40.100.10">
    <property type="entry name" value="Cyclophilin-like"/>
    <property type="match status" value="1"/>
</dbReference>
<organism evidence="5">
    <name type="scientific">marine metagenome</name>
    <dbReference type="NCBI Taxonomy" id="408172"/>
    <lineage>
        <taxon>unclassified sequences</taxon>
        <taxon>metagenomes</taxon>
        <taxon>ecological metagenomes</taxon>
    </lineage>
</organism>
<dbReference type="GO" id="GO:0003755">
    <property type="term" value="F:peptidyl-prolyl cis-trans isomerase activity"/>
    <property type="evidence" value="ECO:0007669"/>
    <property type="project" value="UniProtKB-KW"/>
</dbReference>
<dbReference type="InterPro" id="IPR020892">
    <property type="entry name" value="Cyclophilin-type_PPIase_CS"/>
</dbReference>
<dbReference type="InterPro" id="IPR044666">
    <property type="entry name" value="Cyclophilin_A-like"/>
</dbReference>
<proteinExistence type="predicted"/>
<dbReference type="PROSITE" id="PS51257">
    <property type="entry name" value="PROKAR_LIPOPROTEIN"/>
    <property type="match status" value="1"/>
</dbReference>
<dbReference type="AlphaFoldDB" id="A0A382CT39"/>
<evidence type="ECO:0000259" key="4">
    <source>
        <dbReference type="PROSITE" id="PS50072"/>
    </source>
</evidence>
<dbReference type="PROSITE" id="PS50072">
    <property type="entry name" value="CSA_PPIASE_2"/>
    <property type="match status" value="1"/>
</dbReference>
<name>A0A382CT39_9ZZZZ</name>
<evidence type="ECO:0000256" key="1">
    <source>
        <dbReference type="ARBA" id="ARBA00013194"/>
    </source>
</evidence>
<dbReference type="EMBL" id="UINC01036010">
    <property type="protein sequence ID" value="SVB29320.1"/>
    <property type="molecule type" value="Genomic_DNA"/>
</dbReference>
<gene>
    <name evidence="5" type="ORF">METZ01_LOCUS182174</name>
</gene>
<feature type="domain" description="PPIase cyclophilin-type" evidence="4">
    <location>
        <begin position="85"/>
        <end position="227"/>
    </location>
</feature>
<sequence length="230" mass="24971">MNSGNKLILLTTIMIGISFGCGAEQTVNVNTVLDEPKSEQTVEESPTPVDNQEEIGIVQHTYSSPPAVVIDKDKKYEASIQTNKGTMIVELFSNESPVTVNNFVFLSEEGFYKDVIFHRIINNFMVQTGDPTGTGTGGPGYRFDDEPVSRDYLRGTLAMANAGPNTNGSQFFIVHQDAGLPKSYTIFGIITDGLDILDEIATVPVTMGPSGENSQPLERVFIKSILVSAK</sequence>
<keyword evidence="3" id="KW-0413">Isomerase</keyword>
<dbReference type="PANTHER" id="PTHR45625:SF4">
    <property type="entry name" value="PEPTIDYLPROLYL ISOMERASE DOMAIN AND WD REPEAT-CONTAINING PROTEIN 1"/>
    <property type="match status" value="1"/>
</dbReference>